<sequence length="1255" mass="140131">MESLFVRSLALGAPADDAQTLASASRTTSDATFAVADGREGVIRVFAASCSALLHEFSSIHSRVYTLHYTSFSDSLVTLESDVKGDDDDEDAETFLCVYHDWRERKMVRGYTLPLGVLESPSSNRKTDCVAVCSFTGRVVVAMGTVLNIWQCSHGFFEHVMELKVDMTQRHAFMQVEYVAIHGVYVAFASQTEVRVMEIHVRSSKDVEETPKVDAGLDKTTPLEEWTTKQEEGDAVPDDSAHCVKISSFEDLNAFIEVPVSCSAYSTMEADTRREQDEQRIFDEQEQIPMVLGRNEAQQEVWNLAGLVKSQDIRTNQAMSYFIGENDVSVLLQRFLPPNHSVRSLKFLPETIDNRVCVETRSYTRLLVATEKHAFLYYFLSEEVDSTRKKMSKKVLGKGERTRSRGMHKPIKVGKVVVGQSRDSFTSVEEDEDDDSSTESGRVVMHYNFTSAVTSITANSSFLFVATLSGLQVWSIWSPCHYVAASRALSKSLVPQPSQPQLLCTQPILYPVAQLAALDSYVVLLPQIKSLADQRPNDLVHVASLAAAERLPEAEFEMRPPFDFEEDSSQRSITIFQQSPPSLIFSYVCQGVLSTDGVMKPFQIDLLLSLFSLYRYRADVGFDLLRLAISNDAIRKEVAVSISDRKEKLALELETKLYDRLARECAAELAAVFMSDHHRNLERAALLFVASNVPSIEVMHRLQALVGTVDRSEVIAATGKYLEAFVFPPPQSLADICSPELAQDGSPGDAKFTRNVLLHYGKYFPEQLSRLIVDSSLKWTLADVAFALQKLEESSSHSVLVKIARLVLMLRTAASPKGDWEALGASEGTSIQDLTLQCSYPSMLALVDDLLENHVDALVHLTVTHPDLLVQEITLSTAEKNTSVLRRRFSSSKLTRALLEKSPSKYLDILERIFNTAIGRQETIQSTLLFCLNVIGDAAAPSATRIASSGSSLSADVDLSTPFVPDQALVLRFLVFVLQMFPTLEKLAEKEEVQDDEEDLQRAKAAVSAELTRLCVKLSSCFHGTESNDEDGRVETTVCELFEPLISEHTTHSLLPDWVQEYLTKRCLPKSPRLRRTLGFLFYQALGLLHEKDLIHPHDVLSVYEVFDAESPEQGPWKLENDLAALVVLLTLPRVSRTVDGLKLITQRADFVNLFLPYGKSFCVTLDEWRFLISTLSLITETATEMDDDTSHDENAILENILNHVCLTLSPEDLLQVLPDDGDLALYISTIEVSMRLDQVREKQRDSRVRSAVAG</sequence>
<comment type="caution">
    <text evidence="1">The sequence shown here is derived from an EMBL/GenBank/DDBJ whole genome shotgun (WGS) entry which is preliminary data.</text>
</comment>
<dbReference type="AlphaFoldDB" id="A0ABD3FRN9"/>
<dbReference type="PANTHER" id="PTHR28633">
    <property type="entry name" value="HERMANSKY-PUDLAK SYNDROME 3 PROTEIN"/>
    <property type="match status" value="1"/>
</dbReference>
<evidence type="ECO:0008006" key="3">
    <source>
        <dbReference type="Google" id="ProtNLM"/>
    </source>
</evidence>
<dbReference type="InterPro" id="IPR017216">
    <property type="entry name" value="HPS3"/>
</dbReference>
<name>A0ABD3FRN9_9STRA</name>
<dbReference type="PANTHER" id="PTHR28633:SF1">
    <property type="entry name" value="BLOC-2 COMPLEX MEMBER HPS3"/>
    <property type="match status" value="1"/>
</dbReference>
<accession>A0ABD3FRN9</accession>
<dbReference type="EMBL" id="JBIMZQ010000010">
    <property type="protein sequence ID" value="KAL3669001.1"/>
    <property type="molecule type" value="Genomic_DNA"/>
</dbReference>
<protein>
    <recommendedName>
        <fullName evidence="3">BLOC-2 complex member HPS3 N-terminal domain-containing protein</fullName>
    </recommendedName>
</protein>
<organism evidence="1 2">
    <name type="scientific">Phytophthora oleae</name>
    <dbReference type="NCBI Taxonomy" id="2107226"/>
    <lineage>
        <taxon>Eukaryota</taxon>
        <taxon>Sar</taxon>
        <taxon>Stramenopiles</taxon>
        <taxon>Oomycota</taxon>
        <taxon>Peronosporomycetes</taxon>
        <taxon>Peronosporales</taxon>
        <taxon>Peronosporaceae</taxon>
        <taxon>Phytophthora</taxon>
    </lineage>
</organism>
<gene>
    <name evidence="1" type="ORF">V7S43_006289</name>
</gene>
<evidence type="ECO:0000313" key="1">
    <source>
        <dbReference type="EMBL" id="KAL3669001.1"/>
    </source>
</evidence>
<keyword evidence="2" id="KW-1185">Reference proteome</keyword>
<proteinExistence type="predicted"/>
<reference evidence="1 2" key="1">
    <citation type="submission" date="2024-09" db="EMBL/GenBank/DDBJ databases">
        <title>Genome sequencing and assembly of Phytophthora oleae, isolate VK10A, causative agent of rot of olive drupes.</title>
        <authorList>
            <person name="Conti Taguali S."/>
            <person name="Riolo M."/>
            <person name="La Spada F."/>
            <person name="Cacciola S.O."/>
            <person name="Dionisio G."/>
        </authorList>
    </citation>
    <scope>NUCLEOTIDE SEQUENCE [LARGE SCALE GENOMIC DNA]</scope>
    <source>
        <strain evidence="1 2">VK10A</strain>
    </source>
</reference>
<evidence type="ECO:0000313" key="2">
    <source>
        <dbReference type="Proteomes" id="UP001632037"/>
    </source>
</evidence>
<dbReference type="Proteomes" id="UP001632037">
    <property type="component" value="Unassembled WGS sequence"/>
</dbReference>